<dbReference type="SUPFAM" id="SSF56784">
    <property type="entry name" value="HAD-like"/>
    <property type="match status" value="1"/>
</dbReference>
<sequence>MDRKIIFLDIDGTLTEPGKNEPPQSALQAIGEAREKGHLVFLCSGRNYGMLSPLLAYPFDGVIASSGGYILCGDQVIYDSPVSETVQAQAEQVLRRNGVFYTIECRDGSYTDPGFKAFLREHTAEGANSELLRWREQLEQSLNILPLEEYKGQPVYKIVVMSPSMEQLKEPEAVLAKDFSICIQEPDRYGFVNGELVSREFDKGRGVERVCRYLGIPIQDTIAFGDSMNDLEMIETAGLGICMENGSRKLKELADEICPSVTEDGIYRAFVRLGLIGGPGRIGLSGEGSVRINA</sequence>
<dbReference type="Proteomes" id="UP000886860">
    <property type="component" value="Unassembled WGS sequence"/>
</dbReference>
<dbReference type="NCBIfam" id="TIGR01484">
    <property type="entry name" value="HAD-SF-IIB"/>
    <property type="match status" value="1"/>
</dbReference>
<name>A0A9D1GI41_9FIRM</name>
<dbReference type="PANTHER" id="PTHR10000:SF25">
    <property type="entry name" value="PHOSPHATASE YKRA-RELATED"/>
    <property type="match status" value="1"/>
</dbReference>
<dbReference type="NCBIfam" id="TIGR00099">
    <property type="entry name" value="Cof-subfamily"/>
    <property type="match status" value="1"/>
</dbReference>
<dbReference type="InterPro" id="IPR036412">
    <property type="entry name" value="HAD-like_sf"/>
</dbReference>
<dbReference type="SFLD" id="SFLDS00003">
    <property type="entry name" value="Haloacid_Dehalogenase"/>
    <property type="match status" value="1"/>
</dbReference>
<dbReference type="Gene3D" id="3.40.50.1000">
    <property type="entry name" value="HAD superfamily/HAD-like"/>
    <property type="match status" value="1"/>
</dbReference>
<evidence type="ECO:0000313" key="1">
    <source>
        <dbReference type="EMBL" id="HIT41258.1"/>
    </source>
</evidence>
<evidence type="ECO:0000313" key="2">
    <source>
        <dbReference type="Proteomes" id="UP000886860"/>
    </source>
</evidence>
<dbReference type="GO" id="GO:0005829">
    <property type="term" value="C:cytosol"/>
    <property type="evidence" value="ECO:0007669"/>
    <property type="project" value="TreeGrafter"/>
</dbReference>
<dbReference type="GO" id="GO:0000287">
    <property type="term" value="F:magnesium ion binding"/>
    <property type="evidence" value="ECO:0007669"/>
    <property type="project" value="TreeGrafter"/>
</dbReference>
<dbReference type="EMBL" id="DVKS01000068">
    <property type="protein sequence ID" value="HIT41258.1"/>
    <property type="molecule type" value="Genomic_DNA"/>
</dbReference>
<dbReference type="Pfam" id="PF08282">
    <property type="entry name" value="Hydrolase_3"/>
    <property type="match status" value="1"/>
</dbReference>
<keyword evidence="1" id="KW-0378">Hydrolase</keyword>
<dbReference type="AlphaFoldDB" id="A0A9D1GI41"/>
<reference evidence="1" key="2">
    <citation type="journal article" date="2021" name="PeerJ">
        <title>Extensive microbial diversity within the chicken gut microbiome revealed by metagenomics and culture.</title>
        <authorList>
            <person name="Gilroy R."/>
            <person name="Ravi A."/>
            <person name="Getino M."/>
            <person name="Pursley I."/>
            <person name="Horton D.L."/>
            <person name="Alikhan N.F."/>
            <person name="Baker D."/>
            <person name="Gharbi K."/>
            <person name="Hall N."/>
            <person name="Watson M."/>
            <person name="Adriaenssens E.M."/>
            <person name="Foster-Nyarko E."/>
            <person name="Jarju S."/>
            <person name="Secka A."/>
            <person name="Antonio M."/>
            <person name="Oren A."/>
            <person name="Chaudhuri R.R."/>
            <person name="La Ragione R."/>
            <person name="Hildebrand F."/>
            <person name="Pallen M.J."/>
        </authorList>
    </citation>
    <scope>NUCLEOTIDE SEQUENCE</scope>
    <source>
        <strain evidence="1">CHK123-3438</strain>
    </source>
</reference>
<proteinExistence type="predicted"/>
<organism evidence="1 2">
    <name type="scientific">Candidatus Caccovicinus merdipullorum</name>
    <dbReference type="NCBI Taxonomy" id="2840724"/>
    <lineage>
        <taxon>Bacteria</taxon>
        <taxon>Bacillati</taxon>
        <taxon>Bacillota</taxon>
        <taxon>Clostridia</taxon>
        <taxon>Eubacteriales</taxon>
        <taxon>Candidatus Caccovicinus</taxon>
    </lineage>
</organism>
<dbReference type="PROSITE" id="PS01229">
    <property type="entry name" value="COF_2"/>
    <property type="match status" value="1"/>
</dbReference>
<dbReference type="InterPro" id="IPR000150">
    <property type="entry name" value="Cof"/>
</dbReference>
<accession>A0A9D1GI41</accession>
<dbReference type="Gene3D" id="3.30.1240.10">
    <property type="match status" value="1"/>
</dbReference>
<comment type="caution">
    <text evidence="1">The sequence shown here is derived from an EMBL/GenBank/DDBJ whole genome shotgun (WGS) entry which is preliminary data.</text>
</comment>
<dbReference type="InterPro" id="IPR006379">
    <property type="entry name" value="HAD-SF_hydro_IIB"/>
</dbReference>
<protein>
    <submittedName>
        <fullName evidence="1">HAD family hydrolase</fullName>
    </submittedName>
</protein>
<dbReference type="InterPro" id="IPR023214">
    <property type="entry name" value="HAD_sf"/>
</dbReference>
<dbReference type="SFLD" id="SFLDG01140">
    <property type="entry name" value="C2.B:_Phosphomannomutase_and_P"/>
    <property type="match status" value="1"/>
</dbReference>
<reference evidence="1" key="1">
    <citation type="submission" date="2020-10" db="EMBL/GenBank/DDBJ databases">
        <authorList>
            <person name="Gilroy R."/>
        </authorList>
    </citation>
    <scope>NUCLEOTIDE SEQUENCE</scope>
    <source>
        <strain evidence="1">CHK123-3438</strain>
    </source>
</reference>
<dbReference type="PANTHER" id="PTHR10000">
    <property type="entry name" value="PHOSPHOSERINE PHOSPHATASE"/>
    <property type="match status" value="1"/>
</dbReference>
<dbReference type="GO" id="GO:0016791">
    <property type="term" value="F:phosphatase activity"/>
    <property type="evidence" value="ECO:0007669"/>
    <property type="project" value="TreeGrafter"/>
</dbReference>
<gene>
    <name evidence="1" type="ORF">IAB60_03995</name>
</gene>